<evidence type="ECO:0000313" key="4">
    <source>
        <dbReference type="Proteomes" id="UP000008068"/>
    </source>
</evidence>
<accession>G0MMP9</accession>
<dbReference type="InParanoid" id="G0MMP9"/>
<reference evidence="4" key="1">
    <citation type="submission" date="2011-07" db="EMBL/GenBank/DDBJ databases">
        <authorList>
            <consortium name="Caenorhabditis brenneri Sequencing and Analysis Consortium"/>
            <person name="Wilson R.K."/>
        </authorList>
    </citation>
    <scope>NUCLEOTIDE SEQUENCE [LARGE SCALE GENOMIC DNA]</scope>
    <source>
        <strain evidence="4">PB2801</strain>
    </source>
</reference>
<feature type="region of interest" description="Disordered" evidence="2">
    <location>
        <begin position="54"/>
        <end position="89"/>
    </location>
</feature>
<dbReference type="Proteomes" id="UP000008068">
    <property type="component" value="Unassembled WGS sequence"/>
</dbReference>
<keyword evidence="1" id="KW-0175">Coiled coil</keyword>
<feature type="compositionally biased region" description="Polar residues" evidence="2">
    <location>
        <begin position="58"/>
        <end position="68"/>
    </location>
</feature>
<organism evidence="4">
    <name type="scientific">Caenorhabditis brenneri</name>
    <name type="common">Nematode worm</name>
    <dbReference type="NCBI Taxonomy" id="135651"/>
    <lineage>
        <taxon>Eukaryota</taxon>
        <taxon>Metazoa</taxon>
        <taxon>Ecdysozoa</taxon>
        <taxon>Nematoda</taxon>
        <taxon>Chromadorea</taxon>
        <taxon>Rhabditida</taxon>
        <taxon>Rhabditina</taxon>
        <taxon>Rhabditomorpha</taxon>
        <taxon>Rhabditoidea</taxon>
        <taxon>Rhabditidae</taxon>
        <taxon>Peloderinae</taxon>
        <taxon>Caenorhabditis</taxon>
    </lineage>
</organism>
<evidence type="ECO:0000256" key="2">
    <source>
        <dbReference type="SAM" id="MobiDB-lite"/>
    </source>
</evidence>
<keyword evidence="4" id="KW-1185">Reference proteome</keyword>
<dbReference type="AlphaFoldDB" id="G0MMP9"/>
<feature type="region of interest" description="Disordered" evidence="2">
    <location>
        <begin position="462"/>
        <end position="494"/>
    </location>
</feature>
<gene>
    <name evidence="3" type="ORF">CAEBREN_25193</name>
</gene>
<dbReference type="EMBL" id="GL379802">
    <property type="protein sequence ID" value="EGT37512.1"/>
    <property type="molecule type" value="Genomic_DNA"/>
</dbReference>
<proteinExistence type="predicted"/>
<sequence>MDSSSEDADQRINWKRPSSDSGCEDSEAFQIFVASVLEQATNLDSIDVQDETPLFRQISPSSHKQNGSFKRKRDQLPTRPTKQNAGGPKELKMNLEKIQDKNIFAEKLQKIAKTYYDQNKLLHQDFSEARQKLNKWWDVMEDLELEGDATTMMVIQKLRENYDRRCQPGWTKKKEKEFLEAQEKSAIKRKSLEKLQNEIVVKNDQIQQATDTATELKKALSEEQNKTSSLSNTVQKLSEENSTLIIVKKSLETEKKELTTQLEALSIHNSNLDKVNVELIRINVLLTKKIEEEQKKTADNAEKLEKERNEMMEFLELKNQRWKKGAEALVAAKKELVKEQEEFETKKKNYRERLAKKRKYLENGRERALTETMISLGNPKEKLRNTEQEKLSGDETKLEAGQQNLAFQHPPLKADHQSFLLKDSEEEEFVIQEKLSIGVDIDHVSIEENKICTATGVERFEENQLETKRWKSEEKEMFKPPDKKPEIKNPRVTG</sequence>
<feature type="coiled-coil region" evidence="1">
    <location>
        <begin position="178"/>
        <end position="353"/>
    </location>
</feature>
<evidence type="ECO:0000313" key="3">
    <source>
        <dbReference type="EMBL" id="EGT37512.1"/>
    </source>
</evidence>
<protein>
    <submittedName>
        <fullName evidence="3">Uncharacterized protein</fullName>
    </submittedName>
</protein>
<evidence type="ECO:0000256" key="1">
    <source>
        <dbReference type="SAM" id="Coils"/>
    </source>
</evidence>
<name>G0MMP9_CAEBE</name>
<feature type="region of interest" description="Disordered" evidence="2">
    <location>
        <begin position="1"/>
        <end position="23"/>
    </location>
</feature>
<dbReference type="HOGENOM" id="CLU_552340_0_0_1"/>